<evidence type="ECO:0000256" key="4">
    <source>
        <dbReference type="ARBA" id="ARBA00022516"/>
    </source>
</evidence>
<keyword evidence="5" id="KW-0808">Transferase</keyword>
<feature type="binding site" evidence="16">
    <location>
        <position position="92"/>
    </location>
    <ligand>
        <name>substrate</name>
    </ligand>
</feature>
<feature type="transmembrane region" description="Helical" evidence="19">
    <location>
        <begin position="90"/>
        <end position="111"/>
    </location>
</feature>
<keyword evidence="9 17" id="KW-0067">ATP-binding</keyword>
<evidence type="ECO:0000256" key="2">
    <source>
        <dbReference type="ARBA" id="ARBA00005967"/>
    </source>
</evidence>
<evidence type="ECO:0000256" key="15">
    <source>
        <dbReference type="PIRSR" id="PIRSR600829-1"/>
    </source>
</evidence>
<dbReference type="GO" id="GO:0005524">
    <property type="term" value="F:ATP binding"/>
    <property type="evidence" value="ECO:0007669"/>
    <property type="project" value="UniProtKB-KW"/>
</dbReference>
<evidence type="ECO:0000256" key="8">
    <source>
        <dbReference type="ARBA" id="ARBA00022777"/>
    </source>
</evidence>
<feature type="active site" description="Proton acceptor" evidence="15">
    <location>
        <position position="63"/>
    </location>
</feature>
<evidence type="ECO:0000256" key="10">
    <source>
        <dbReference type="ARBA" id="ARBA00022989"/>
    </source>
</evidence>
<dbReference type="GO" id="GO:0046872">
    <property type="term" value="F:metal ion binding"/>
    <property type="evidence" value="ECO:0007669"/>
    <property type="project" value="UniProtKB-KW"/>
</dbReference>
<dbReference type="InterPro" id="IPR036945">
    <property type="entry name" value="DAGK_sf"/>
</dbReference>
<reference evidence="20 21" key="1">
    <citation type="submission" date="2019-04" db="EMBL/GenBank/DDBJ databases">
        <title>Pedobacter sp. RP-3-22 sp. nov., isolated from Arctic soil.</title>
        <authorList>
            <person name="Dahal R.H."/>
            <person name="Kim D.-U."/>
        </authorList>
    </citation>
    <scope>NUCLEOTIDE SEQUENCE [LARGE SCALE GENOMIC DNA]</scope>
    <source>
        <strain evidence="20 21">RP-3-22</strain>
    </source>
</reference>
<dbReference type="Gene3D" id="1.10.287.3610">
    <property type="match status" value="1"/>
</dbReference>
<comment type="cofactor">
    <cofactor evidence="18">
        <name>Mg(2+)</name>
        <dbReference type="ChEBI" id="CHEBI:18420"/>
    </cofactor>
    <text evidence="18">Mn(2+), Zn(2+), Cd(2+) and Co(2+) support activity to lesser extents.</text>
</comment>
<dbReference type="PANTHER" id="PTHR34299:SF1">
    <property type="entry name" value="DIACYLGLYCEROL KINASE"/>
    <property type="match status" value="1"/>
</dbReference>
<gene>
    <name evidence="20" type="ORF">FA048_00660</name>
</gene>
<feature type="binding site" evidence="17">
    <location>
        <position position="70"/>
    </location>
    <ligand>
        <name>ATP</name>
        <dbReference type="ChEBI" id="CHEBI:30616"/>
    </ligand>
</feature>
<keyword evidence="18" id="KW-0460">Magnesium</keyword>
<keyword evidence="13" id="KW-0594">Phospholipid biosynthesis</keyword>
<evidence type="ECO:0000256" key="6">
    <source>
        <dbReference type="ARBA" id="ARBA00022692"/>
    </source>
</evidence>
<keyword evidence="21" id="KW-1185">Reference proteome</keyword>
<evidence type="ECO:0000256" key="13">
    <source>
        <dbReference type="ARBA" id="ARBA00023209"/>
    </source>
</evidence>
<keyword evidence="6 19" id="KW-0812">Transmembrane</keyword>
<dbReference type="AlphaFoldDB" id="A0A4U1CTQ0"/>
<evidence type="ECO:0000256" key="1">
    <source>
        <dbReference type="ARBA" id="ARBA00004651"/>
    </source>
</evidence>
<dbReference type="CDD" id="cd14265">
    <property type="entry name" value="UDPK_IM_like"/>
    <property type="match status" value="1"/>
</dbReference>
<name>A0A4U1CTQ0_9SPHI</name>
<keyword evidence="10 19" id="KW-1133">Transmembrane helix</keyword>
<evidence type="ECO:0000256" key="18">
    <source>
        <dbReference type="PIRSR" id="PIRSR600829-4"/>
    </source>
</evidence>
<keyword evidence="8 20" id="KW-0418">Kinase</keyword>
<evidence type="ECO:0000256" key="12">
    <source>
        <dbReference type="ARBA" id="ARBA00023136"/>
    </source>
</evidence>
<accession>A0A4U1CTQ0</accession>
<evidence type="ECO:0000313" key="20">
    <source>
        <dbReference type="EMBL" id="TKC12163.1"/>
    </source>
</evidence>
<feature type="transmembrane region" description="Helical" evidence="19">
    <location>
        <begin position="23"/>
        <end position="43"/>
    </location>
</feature>
<evidence type="ECO:0000256" key="16">
    <source>
        <dbReference type="PIRSR" id="PIRSR600829-2"/>
    </source>
</evidence>
<dbReference type="PROSITE" id="PS01069">
    <property type="entry name" value="DAGK_PROKAR"/>
    <property type="match status" value="1"/>
</dbReference>
<evidence type="ECO:0000256" key="11">
    <source>
        <dbReference type="ARBA" id="ARBA00023098"/>
    </source>
</evidence>
<proteinExistence type="inferred from homology"/>
<evidence type="ECO:0000256" key="9">
    <source>
        <dbReference type="ARBA" id="ARBA00022840"/>
    </source>
</evidence>
<sequence length="115" mass="12598">MKKFLKSFVYSFKGLTYAFKTQLSFRVHCLATILVILLGLYTKLNSSEWLWITVAIALVVVLELINTAIEILVDLVSPQQNSKAGAIKDVASAAVLVAGIMALVIGLIIFVPKFI</sequence>
<keyword evidence="12 19" id="KW-0472">Membrane</keyword>
<evidence type="ECO:0000256" key="3">
    <source>
        <dbReference type="ARBA" id="ARBA00022475"/>
    </source>
</evidence>
<dbReference type="RefSeq" id="WP_136838075.1">
    <property type="nucleotide sequence ID" value="NZ_SWBR01000001.1"/>
</dbReference>
<keyword evidence="4" id="KW-0444">Lipid biosynthesis</keyword>
<evidence type="ECO:0000313" key="21">
    <source>
        <dbReference type="Proteomes" id="UP000309488"/>
    </source>
</evidence>
<dbReference type="GO" id="GO:0008654">
    <property type="term" value="P:phospholipid biosynthetic process"/>
    <property type="evidence" value="ECO:0007669"/>
    <property type="project" value="UniProtKB-KW"/>
</dbReference>
<organism evidence="20 21">
    <name type="scientific">Pedobacter polaris</name>
    <dbReference type="NCBI Taxonomy" id="2571273"/>
    <lineage>
        <taxon>Bacteria</taxon>
        <taxon>Pseudomonadati</taxon>
        <taxon>Bacteroidota</taxon>
        <taxon>Sphingobacteriia</taxon>
        <taxon>Sphingobacteriales</taxon>
        <taxon>Sphingobacteriaceae</taxon>
        <taxon>Pedobacter</taxon>
    </lineage>
</organism>
<feature type="binding site" evidence="16">
    <location>
        <position position="63"/>
    </location>
    <ligand>
        <name>substrate</name>
    </ligand>
</feature>
<comment type="caution">
    <text evidence="20">The sequence shown here is derived from an EMBL/GenBank/DDBJ whole genome shotgun (WGS) entry which is preliminary data.</text>
</comment>
<keyword evidence="3" id="KW-1003">Cell membrane</keyword>
<dbReference type="Proteomes" id="UP000309488">
    <property type="component" value="Unassembled WGS sequence"/>
</dbReference>
<dbReference type="PANTHER" id="PTHR34299">
    <property type="entry name" value="DIACYLGLYCEROL KINASE"/>
    <property type="match status" value="1"/>
</dbReference>
<keyword evidence="14" id="KW-1208">Phospholipid metabolism</keyword>
<dbReference type="GO" id="GO:0016301">
    <property type="term" value="F:kinase activity"/>
    <property type="evidence" value="ECO:0007669"/>
    <property type="project" value="UniProtKB-KW"/>
</dbReference>
<feature type="binding site" evidence="17">
    <location>
        <position position="10"/>
    </location>
    <ligand>
        <name>ATP</name>
        <dbReference type="ChEBI" id="CHEBI:30616"/>
    </ligand>
</feature>
<feature type="transmembrane region" description="Helical" evidence="19">
    <location>
        <begin position="49"/>
        <end position="69"/>
    </location>
</feature>
<feature type="binding site" evidence="18">
    <location>
        <position position="70"/>
    </location>
    <ligand>
        <name>a divalent metal cation</name>
        <dbReference type="ChEBI" id="CHEBI:60240"/>
    </ligand>
</feature>
<protein>
    <submittedName>
        <fullName evidence="20">Diacylglycerol kinase family protein</fullName>
    </submittedName>
</protein>
<evidence type="ECO:0000256" key="14">
    <source>
        <dbReference type="ARBA" id="ARBA00023264"/>
    </source>
</evidence>
<keyword evidence="11" id="KW-0443">Lipid metabolism</keyword>
<evidence type="ECO:0000256" key="17">
    <source>
        <dbReference type="PIRSR" id="PIRSR600829-3"/>
    </source>
</evidence>
<dbReference type="InterPro" id="IPR000829">
    <property type="entry name" value="DAGK"/>
</dbReference>
<comment type="subcellular location">
    <subcellularLocation>
        <location evidence="1">Cell membrane</location>
        <topology evidence="1">Multi-pass membrane protein</topology>
    </subcellularLocation>
</comment>
<dbReference type="GO" id="GO:0005886">
    <property type="term" value="C:plasma membrane"/>
    <property type="evidence" value="ECO:0007669"/>
    <property type="project" value="UniProtKB-SubCell"/>
</dbReference>
<dbReference type="InterPro" id="IPR033717">
    <property type="entry name" value="UDPK"/>
</dbReference>
<evidence type="ECO:0000256" key="19">
    <source>
        <dbReference type="SAM" id="Phobius"/>
    </source>
</evidence>
<dbReference type="OrthoDB" id="1493837at2"/>
<feature type="binding site" evidence="17">
    <location>
        <begin position="88"/>
        <end position="89"/>
    </location>
    <ligand>
        <name>ATP</name>
        <dbReference type="ChEBI" id="CHEBI:30616"/>
    </ligand>
</feature>
<keyword evidence="18" id="KW-0479">Metal-binding</keyword>
<comment type="similarity">
    <text evidence="2">Belongs to the bacterial diacylglycerol kinase family.</text>
</comment>
<dbReference type="EMBL" id="SWBR01000001">
    <property type="protein sequence ID" value="TKC12163.1"/>
    <property type="molecule type" value="Genomic_DNA"/>
</dbReference>
<dbReference type="Pfam" id="PF01219">
    <property type="entry name" value="DAGK_prokar"/>
    <property type="match status" value="1"/>
</dbReference>
<evidence type="ECO:0000256" key="5">
    <source>
        <dbReference type="ARBA" id="ARBA00022679"/>
    </source>
</evidence>
<keyword evidence="7 17" id="KW-0547">Nucleotide-binding</keyword>
<evidence type="ECO:0000256" key="7">
    <source>
        <dbReference type="ARBA" id="ARBA00022741"/>
    </source>
</evidence>